<sequence length="214" mass="23476">MPRNTEATKGDRPRQRRSPAQLREAILRAAEAEYCAFGFSGATTAAIAARAQTTETQIFRYFASKADLFREAIQRPLDQHLQAFMAASPAAGAAPREQQARSYIAELQDFIQQHQRMFLSLIVAETGKDGDVPGMGGVDALHAYFARGAEVVRRRTGGEDKLPPELMVRISFAAVLGCVLFKDWLYPDGMADDAAIRAAMTRFVMDGIYADAAV</sequence>
<dbReference type="PANTHER" id="PTHR30055:SF234">
    <property type="entry name" value="HTH-TYPE TRANSCRIPTIONAL REGULATOR BETI"/>
    <property type="match status" value="1"/>
</dbReference>
<feature type="region of interest" description="Disordered" evidence="5">
    <location>
        <begin position="1"/>
        <end position="20"/>
    </location>
</feature>
<dbReference type="Proteomes" id="UP001589858">
    <property type="component" value="Unassembled WGS sequence"/>
</dbReference>
<evidence type="ECO:0000256" key="1">
    <source>
        <dbReference type="ARBA" id="ARBA00023015"/>
    </source>
</evidence>
<evidence type="ECO:0000313" key="7">
    <source>
        <dbReference type="EMBL" id="MFC0686565.1"/>
    </source>
</evidence>
<evidence type="ECO:0000259" key="6">
    <source>
        <dbReference type="PROSITE" id="PS50977"/>
    </source>
</evidence>
<keyword evidence="2 4" id="KW-0238">DNA-binding</keyword>
<name>A0ABV6SBE6_9SPHN</name>
<keyword evidence="3" id="KW-0804">Transcription</keyword>
<dbReference type="PROSITE" id="PS50977">
    <property type="entry name" value="HTH_TETR_2"/>
    <property type="match status" value="1"/>
</dbReference>
<evidence type="ECO:0000256" key="3">
    <source>
        <dbReference type="ARBA" id="ARBA00023163"/>
    </source>
</evidence>
<evidence type="ECO:0000256" key="2">
    <source>
        <dbReference type="ARBA" id="ARBA00023125"/>
    </source>
</evidence>
<feature type="DNA-binding region" description="H-T-H motif" evidence="4">
    <location>
        <begin position="43"/>
        <end position="62"/>
    </location>
</feature>
<dbReference type="InterPro" id="IPR009057">
    <property type="entry name" value="Homeodomain-like_sf"/>
</dbReference>
<feature type="compositionally biased region" description="Basic and acidic residues" evidence="5">
    <location>
        <begin position="1"/>
        <end position="13"/>
    </location>
</feature>
<protein>
    <submittedName>
        <fullName evidence="7">TetR/AcrR family transcriptional regulator</fullName>
    </submittedName>
</protein>
<keyword evidence="1" id="KW-0805">Transcription regulation</keyword>
<evidence type="ECO:0000313" key="8">
    <source>
        <dbReference type="Proteomes" id="UP001589858"/>
    </source>
</evidence>
<keyword evidence="8" id="KW-1185">Reference proteome</keyword>
<accession>A0ABV6SBE6</accession>
<dbReference type="SUPFAM" id="SSF46689">
    <property type="entry name" value="Homeodomain-like"/>
    <property type="match status" value="1"/>
</dbReference>
<feature type="domain" description="HTH tetR-type" evidence="6">
    <location>
        <begin position="20"/>
        <end position="80"/>
    </location>
</feature>
<dbReference type="InterPro" id="IPR001647">
    <property type="entry name" value="HTH_TetR"/>
</dbReference>
<dbReference type="InterPro" id="IPR050109">
    <property type="entry name" value="HTH-type_TetR-like_transc_reg"/>
</dbReference>
<evidence type="ECO:0000256" key="5">
    <source>
        <dbReference type="SAM" id="MobiDB-lite"/>
    </source>
</evidence>
<dbReference type="Gene3D" id="1.10.10.60">
    <property type="entry name" value="Homeodomain-like"/>
    <property type="match status" value="1"/>
</dbReference>
<organism evidence="7 8">
    <name type="scientific">Novosphingobium clariflavum</name>
    <dbReference type="NCBI Taxonomy" id="2029884"/>
    <lineage>
        <taxon>Bacteria</taxon>
        <taxon>Pseudomonadati</taxon>
        <taxon>Pseudomonadota</taxon>
        <taxon>Alphaproteobacteria</taxon>
        <taxon>Sphingomonadales</taxon>
        <taxon>Sphingomonadaceae</taxon>
        <taxon>Novosphingobium</taxon>
    </lineage>
</organism>
<dbReference type="Gene3D" id="1.10.357.10">
    <property type="entry name" value="Tetracycline Repressor, domain 2"/>
    <property type="match status" value="1"/>
</dbReference>
<dbReference type="RefSeq" id="WP_267218367.1">
    <property type="nucleotide sequence ID" value="NZ_JAPCWC010000001.1"/>
</dbReference>
<comment type="caution">
    <text evidence="7">The sequence shown here is derived from an EMBL/GenBank/DDBJ whole genome shotgun (WGS) entry which is preliminary data.</text>
</comment>
<dbReference type="EMBL" id="JBHLTM010000075">
    <property type="protein sequence ID" value="MFC0686565.1"/>
    <property type="molecule type" value="Genomic_DNA"/>
</dbReference>
<reference evidence="7 8" key="1">
    <citation type="submission" date="2024-09" db="EMBL/GenBank/DDBJ databases">
        <authorList>
            <person name="Sun Q."/>
            <person name="Mori K."/>
        </authorList>
    </citation>
    <scope>NUCLEOTIDE SEQUENCE [LARGE SCALE GENOMIC DNA]</scope>
    <source>
        <strain evidence="7 8">CICC 11035S</strain>
    </source>
</reference>
<dbReference type="PANTHER" id="PTHR30055">
    <property type="entry name" value="HTH-TYPE TRANSCRIPTIONAL REGULATOR RUTR"/>
    <property type="match status" value="1"/>
</dbReference>
<dbReference type="Pfam" id="PF00440">
    <property type="entry name" value="TetR_N"/>
    <property type="match status" value="1"/>
</dbReference>
<gene>
    <name evidence="7" type="ORF">ACFFF8_18430</name>
</gene>
<evidence type="ECO:0000256" key="4">
    <source>
        <dbReference type="PROSITE-ProRule" id="PRU00335"/>
    </source>
</evidence>
<proteinExistence type="predicted"/>